<dbReference type="SUPFAM" id="SSF51283">
    <property type="entry name" value="dUTPase-like"/>
    <property type="match status" value="1"/>
</dbReference>
<feature type="domain" description="dUTPase-like" evidence="7">
    <location>
        <begin position="66"/>
        <end position="156"/>
    </location>
</feature>
<comment type="pathway">
    <text evidence="1 5">Pyrimidine metabolism; dUMP biosynthesis; dUMP from dCTP (dUTP route): step 2/2.</text>
</comment>
<dbReference type="CDD" id="cd07557">
    <property type="entry name" value="trimeric_dUTPase"/>
    <property type="match status" value="1"/>
</dbReference>
<comment type="cofactor">
    <cofactor evidence="5">
        <name>Mg(2+)</name>
        <dbReference type="ChEBI" id="CHEBI:18420"/>
    </cofactor>
</comment>
<comment type="catalytic activity">
    <reaction evidence="5">
        <text>dUTP + H2O = dUMP + diphosphate + H(+)</text>
        <dbReference type="Rhea" id="RHEA:10248"/>
        <dbReference type="ChEBI" id="CHEBI:15377"/>
        <dbReference type="ChEBI" id="CHEBI:15378"/>
        <dbReference type="ChEBI" id="CHEBI:33019"/>
        <dbReference type="ChEBI" id="CHEBI:61555"/>
        <dbReference type="ChEBI" id="CHEBI:246422"/>
        <dbReference type="EC" id="3.6.1.23"/>
    </reaction>
</comment>
<dbReference type="Gene3D" id="2.70.40.10">
    <property type="match status" value="1"/>
</dbReference>
<dbReference type="InterPro" id="IPR033704">
    <property type="entry name" value="dUTPase_trimeric"/>
</dbReference>
<dbReference type="Pfam" id="PF00692">
    <property type="entry name" value="dUTPase"/>
    <property type="match status" value="1"/>
</dbReference>
<keyword evidence="4 5" id="KW-0546">Nucleotide metabolism</keyword>
<dbReference type="InterPro" id="IPR029054">
    <property type="entry name" value="dUTPase-like"/>
</dbReference>
<organism evidence="8 9">
    <name type="scientific">Scleropages formosus</name>
    <name type="common">Asian bonytongue</name>
    <name type="synonym">Osteoglossum formosum</name>
    <dbReference type="NCBI Taxonomy" id="113540"/>
    <lineage>
        <taxon>Eukaryota</taxon>
        <taxon>Metazoa</taxon>
        <taxon>Chordata</taxon>
        <taxon>Craniata</taxon>
        <taxon>Vertebrata</taxon>
        <taxon>Euteleostomi</taxon>
        <taxon>Actinopterygii</taxon>
        <taxon>Neopterygii</taxon>
        <taxon>Teleostei</taxon>
        <taxon>Osteoglossocephala</taxon>
        <taxon>Osteoglossomorpha</taxon>
        <taxon>Osteoglossiformes</taxon>
        <taxon>Osteoglossidae</taxon>
        <taxon>Scleropages</taxon>
    </lineage>
</organism>
<feature type="compositionally biased region" description="Polar residues" evidence="6">
    <location>
        <begin position="283"/>
        <end position="303"/>
    </location>
</feature>
<comment type="caution">
    <text evidence="8">The sequence shown here is derived from an EMBL/GenBank/DDBJ whole genome shotgun (WGS) entry which is preliminary data.</text>
</comment>
<evidence type="ECO:0000313" key="8">
    <source>
        <dbReference type="EMBL" id="KPP66003.1"/>
    </source>
</evidence>
<dbReference type="GO" id="GO:0000287">
    <property type="term" value="F:magnesium ion binding"/>
    <property type="evidence" value="ECO:0007669"/>
    <property type="project" value="UniProtKB-UniRule"/>
</dbReference>
<evidence type="ECO:0000256" key="6">
    <source>
        <dbReference type="SAM" id="MobiDB-lite"/>
    </source>
</evidence>
<dbReference type="InterPro" id="IPR036157">
    <property type="entry name" value="dUTPase-like_sf"/>
</dbReference>
<accession>A0A0P7UDZ9</accession>
<dbReference type="GO" id="GO:0046081">
    <property type="term" value="P:dUTP catabolic process"/>
    <property type="evidence" value="ECO:0007669"/>
    <property type="project" value="UniProtKB-UniRule"/>
</dbReference>
<dbReference type="PANTHER" id="PTHR11241">
    <property type="entry name" value="DEOXYURIDINE 5'-TRIPHOSPHATE NUCLEOTIDOHYDROLASE"/>
    <property type="match status" value="1"/>
</dbReference>
<evidence type="ECO:0000259" key="7">
    <source>
        <dbReference type="Pfam" id="PF00692"/>
    </source>
</evidence>
<keyword evidence="5" id="KW-0460">Magnesium</keyword>
<keyword evidence="5" id="KW-0479">Metal-binding</keyword>
<reference evidence="8 9" key="1">
    <citation type="submission" date="2015-08" db="EMBL/GenBank/DDBJ databases">
        <title>The genome of the Asian arowana (Scleropages formosus).</title>
        <authorList>
            <person name="Tan M.H."/>
            <person name="Gan H.M."/>
            <person name="Croft L.J."/>
            <person name="Austin C.M."/>
        </authorList>
    </citation>
    <scope>NUCLEOTIDE SEQUENCE [LARGE SCALE GENOMIC DNA]</scope>
    <source>
        <strain evidence="8">Aro1</strain>
    </source>
</reference>
<dbReference type="EMBL" id="JARO02005935">
    <property type="protein sequence ID" value="KPP66003.1"/>
    <property type="molecule type" value="Genomic_DNA"/>
</dbReference>
<dbReference type="InterPro" id="IPR008181">
    <property type="entry name" value="dUTPase"/>
</dbReference>
<evidence type="ECO:0000256" key="1">
    <source>
        <dbReference type="ARBA" id="ARBA00005142"/>
    </source>
</evidence>
<evidence type="ECO:0000313" key="9">
    <source>
        <dbReference type="Proteomes" id="UP000034805"/>
    </source>
</evidence>
<keyword evidence="3 5" id="KW-0378">Hydrolase</keyword>
<comment type="similarity">
    <text evidence="2 5">Belongs to the dUTPase family.</text>
</comment>
<protein>
    <recommendedName>
        <fullName evidence="5">Deoxyuridine 5'-triphosphate nucleotidohydrolase</fullName>
        <shortName evidence="5">dUTPase</shortName>
        <ecNumber evidence="5">3.6.1.23</ecNumber>
    </recommendedName>
    <alternativeName>
        <fullName evidence="5">dUTP pyrophosphatase</fullName>
    </alternativeName>
</protein>
<sequence>MQGVSRELKAVLKFARLSENATVPTKASAGAAGYDLYRFVKPFPLLFILIYSKWKMVYPTISFMDSAHDCSIGPMEKAVVNTDIQIAVPAAPRSGLAANYFIDVGAGVIDEDYRGNVGVVLFNFSKEIFQVKKGDRIAQLICEKICHADLEQHESTTTPVEIAGASYQVLGMRDCTFEKGLAIDNFSPVRETRTPWTELAVLGAARLRALFTLWAPGYAHRATTGIHTVPAWDRGTTALVLMGQPLVPSGVTASQGLARQHEVRGWDTPQMGCQCPGGHSKQDSNPRPTTQQAPEGLQQSLSMASVPLFLPRGTARRKNPWELGLKWPGNR</sequence>
<dbReference type="GO" id="GO:0006226">
    <property type="term" value="P:dUMP biosynthetic process"/>
    <property type="evidence" value="ECO:0007669"/>
    <property type="project" value="UniProtKB-UniRule"/>
</dbReference>
<dbReference type="STRING" id="113540.ENSSFOP00015020394"/>
<feature type="region of interest" description="Disordered" evidence="6">
    <location>
        <begin position="269"/>
        <end position="304"/>
    </location>
</feature>
<comment type="function">
    <text evidence="5">Involved in nucleotide metabolism via production of dUMP, the immediate precursor of thymidine nucleotides, and decreases the intracellular concentration of dUTP so that uracil cannot be incorporated into DNA.</text>
</comment>
<evidence type="ECO:0000256" key="3">
    <source>
        <dbReference type="ARBA" id="ARBA00022801"/>
    </source>
</evidence>
<evidence type="ECO:0000256" key="5">
    <source>
        <dbReference type="RuleBase" id="RU367024"/>
    </source>
</evidence>
<dbReference type="UniPathway" id="UPA00610">
    <property type="reaction ID" value="UER00666"/>
</dbReference>
<dbReference type="GO" id="GO:0004170">
    <property type="term" value="F:dUTP diphosphatase activity"/>
    <property type="evidence" value="ECO:0007669"/>
    <property type="project" value="UniProtKB-UniRule"/>
</dbReference>
<gene>
    <name evidence="8" type="ORF">Z043_115538</name>
</gene>
<dbReference type="EC" id="3.6.1.23" evidence="5"/>
<evidence type="ECO:0000256" key="4">
    <source>
        <dbReference type="ARBA" id="ARBA00023080"/>
    </source>
</evidence>
<dbReference type="PANTHER" id="PTHR11241:SF0">
    <property type="entry name" value="DEOXYURIDINE 5'-TRIPHOSPHATE NUCLEOTIDOHYDROLASE"/>
    <property type="match status" value="1"/>
</dbReference>
<proteinExistence type="inferred from homology"/>
<evidence type="ECO:0000256" key="2">
    <source>
        <dbReference type="ARBA" id="ARBA00006581"/>
    </source>
</evidence>
<feature type="non-terminal residue" evidence="8">
    <location>
        <position position="331"/>
    </location>
</feature>
<dbReference type="AlphaFoldDB" id="A0A0P7UDZ9"/>
<dbReference type="Proteomes" id="UP000034805">
    <property type="component" value="Unassembled WGS sequence"/>
</dbReference>
<name>A0A0P7UDZ9_SCLFO</name>